<dbReference type="SUPFAM" id="SSF69618">
    <property type="entry name" value="HemD-like"/>
    <property type="match status" value="1"/>
</dbReference>
<dbReference type="EMBL" id="JAME01000008">
    <property type="protein sequence ID" value="ETX29570.1"/>
    <property type="molecule type" value="Genomic_DNA"/>
</dbReference>
<evidence type="ECO:0000313" key="3">
    <source>
        <dbReference type="Proteomes" id="UP000023430"/>
    </source>
</evidence>
<dbReference type="Gene3D" id="3.40.50.10090">
    <property type="match status" value="1"/>
</dbReference>
<organism evidence="2 3">
    <name type="scientific">Roseivivax isoporae LMG 25204</name>
    <dbReference type="NCBI Taxonomy" id="1449351"/>
    <lineage>
        <taxon>Bacteria</taxon>
        <taxon>Pseudomonadati</taxon>
        <taxon>Pseudomonadota</taxon>
        <taxon>Alphaproteobacteria</taxon>
        <taxon>Rhodobacterales</taxon>
        <taxon>Roseobacteraceae</taxon>
        <taxon>Roseivivax</taxon>
    </lineage>
</organism>
<proteinExistence type="predicted"/>
<dbReference type="InterPro" id="IPR036108">
    <property type="entry name" value="4pyrrol_syn_uPrphyn_synt_sf"/>
</dbReference>
<dbReference type="AlphaFoldDB" id="X7F9W5"/>
<name>X7F9W5_9RHOB</name>
<accession>X7F9W5</accession>
<feature type="domain" description="Tetrapyrrole biosynthesis uroporphyrinogen III synthase" evidence="1">
    <location>
        <begin position="29"/>
        <end position="218"/>
    </location>
</feature>
<protein>
    <submittedName>
        <fullName evidence="2">Uroporphyrinogen-III synthase</fullName>
    </submittedName>
</protein>
<dbReference type="GO" id="GO:0033014">
    <property type="term" value="P:tetrapyrrole biosynthetic process"/>
    <property type="evidence" value="ECO:0007669"/>
    <property type="project" value="InterPro"/>
</dbReference>
<comment type="caution">
    <text evidence="2">The sequence shown here is derived from an EMBL/GenBank/DDBJ whole genome shotgun (WGS) entry which is preliminary data.</text>
</comment>
<evidence type="ECO:0000259" key="1">
    <source>
        <dbReference type="Pfam" id="PF02602"/>
    </source>
</evidence>
<dbReference type="OrthoDB" id="7204250at2"/>
<dbReference type="CDD" id="cd06578">
    <property type="entry name" value="HemD"/>
    <property type="match status" value="1"/>
</dbReference>
<dbReference type="PATRIC" id="fig|1449351.3.peg.1349"/>
<sequence length="243" mass="24509">MPVLLLTRPEEASLRFLAELSDLAGLPAFRPVLSPLLEIAVTGPLPDMSDAPLPVFTSAQGVSAFTALGGRAGGPCYAVGDATARAAGNAGFAPRSAGGDAAALVARILADRPDRPLLHLHGTHVRGDVAGALSAAGLPARAAAIYDQRERAPAAEARAALDGSVPVVAPLFSPRTAAALARAAPFRAPVLVAAMSPAVAEAVRPAQPDAVTICKEPTGPCLRAKVHDLLLRAAALEGGRGAQ</sequence>
<keyword evidence="3" id="KW-1185">Reference proteome</keyword>
<dbReference type="STRING" id="1449351.RISW2_22045"/>
<gene>
    <name evidence="2" type="ORF">RISW2_22045</name>
</gene>
<dbReference type="GO" id="GO:0004852">
    <property type="term" value="F:uroporphyrinogen-III synthase activity"/>
    <property type="evidence" value="ECO:0007669"/>
    <property type="project" value="InterPro"/>
</dbReference>
<dbReference type="Proteomes" id="UP000023430">
    <property type="component" value="Unassembled WGS sequence"/>
</dbReference>
<dbReference type="InterPro" id="IPR003754">
    <property type="entry name" value="4pyrrol_synth_uPrphyn_synth"/>
</dbReference>
<reference evidence="2 3" key="1">
    <citation type="submission" date="2014-01" db="EMBL/GenBank/DDBJ databases">
        <title>Roseivivax isoporae LMG 25204 Genome Sequencing.</title>
        <authorList>
            <person name="Lai Q."/>
            <person name="Li G."/>
            <person name="Shao Z."/>
        </authorList>
    </citation>
    <scope>NUCLEOTIDE SEQUENCE [LARGE SCALE GENOMIC DNA]</scope>
    <source>
        <strain evidence="2 3">LMG 25204</strain>
    </source>
</reference>
<dbReference type="Pfam" id="PF02602">
    <property type="entry name" value="HEM4"/>
    <property type="match status" value="1"/>
</dbReference>
<evidence type="ECO:0000313" key="2">
    <source>
        <dbReference type="EMBL" id="ETX29570.1"/>
    </source>
</evidence>
<dbReference type="RefSeq" id="WP_043768279.1">
    <property type="nucleotide sequence ID" value="NZ_JAME01000008.1"/>
</dbReference>
<dbReference type="eggNOG" id="COG1587">
    <property type="taxonomic scope" value="Bacteria"/>
</dbReference>